<dbReference type="Ensembl" id="ENSJHYT00000014093.1">
    <property type="protein sequence ID" value="ENSJHYP00000011670.1"/>
    <property type="gene ID" value="ENSJHYG00000009108.1"/>
</dbReference>
<evidence type="ECO:0000256" key="8">
    <source>
        <dbReference type="ARBA" id="ARBA00026102"/>
    </source>
</evidence>
<dbReference type="PANTHER" id="PTHR42904">
    <property type="entry name" value="NUDIX HYDROLASE, NUDC SUBFAMILY"/>
    <property type="match status" value="1"/>
</dbReference>
<evidence type="ECO:0000256" key="6">
    <source>
        <dbReference type="ARBA" id="ARBA00022842"/>
    </source>
</evidence>
<dbReference type="GO" id="GO:0046872">
    <property type="term" value="F:metal ion binding"/>
    <property type="evidence" value="ECO:0007669"/>
    <property type="project" value="UniProtKB-KW"/>
</dbReference>
<dbReference type="GO" id="GO:0035529">
    <property type="term" value="F:NADH pyrophosphatase activity"/>
    <property type="evidence" value="ECO:0007669"/>
    <property type="project" value="TreeGrafter"/>
</dbReference>
<comment type="catalytic activity">
    <reaction evidence="9">
        <text>a 5'-end (N(7)-methyl 5'-triphosphoguanosine)-ribonucleoside in mRNA + H2O = N(7)-methyl-GDP + a 5'-end phospho-ribonucleoside in mRNA + 2 H(+)</text>
        <dbReference type="Rhea" id="RHEA:67484"/>
        <dbReference type="Rhea" id="RHEA-COMP:15692"/>
        <dbReference type="Rhea" id="RHEA-COMP:17167"/>
        <dbReference type="ChEBI" id="CHEBI:15377"/>
        <dbReference type="ChEBI" id="CHEBI:15378"/>
        <dbReference type="ChEBI" id="CHEBI:63714"/>
        <dbReference type="ChEBI" id="CHEBI:138282"/>
        <dbReference type="ChEBI" id="CHEBI:156461"/>
        <dbReference type="EC" id="3.6.1.62"/>
    </reaction>
</comment>
<dbReference type="GO" id="GO:0006742">
    <property type="term" value="P:NADP+ catabolic process"/>
    <property type="evidence" value="ECO:0007669"/>
    <property type="project" value="TreeGrafter"/>
</dbReference>
<keyword evidence="6" id="KW-0460">Magnesium</keyword>
<evidence type="ECO:0000256" key="5">
    <source>
        <dbReference type="ARBA" id="ARBA00022801"/>
    </source>
</evidence>
<dbReference type="InterPro" id="IPR033716">
    <property type="entry name" value="Nudt17_dom"/>
</dbReference>
<feature type="domain" description="Nudix hydrolase" evidence="14">
    <location>
        <begin position="82"/>
        <end position="228"/>
    </location>
</feature>
<dbReference type="PROSITE" id="PS51462">
    <property type="entry name" value="NUDIX"/>
    <property type="match status" value="1"/>
</dbReference>
<evidence type="ECO:0000256" key="12">
    <source>
        <dbReference type="ARBA" id="ARBA00093663"/>
    </source>
</evidence>
<dbReference type="SUPFAM" id="SSF55811">
    <property type="entry name" value="Nudix"/>
    <property type="match status" value="1"/>
</dbReference>
<evidence type="ECO:0000256" key="1">
    <source>
        <dbReference type="ARBA" id="ARBA00001936"/>
    </source>
</evidence>
<keyword evidence="4" id="KW-0479">Metal-binding</keyword>
<name>A0A8C5J3V0_JUNHY</name>
<sequence length="533" mass="56853">QRGDGDSDSAGTVTAVSPQSVTGVFCPAHTDVALVSCGLERGRFLISDVPFPGSTVTVLKRPPFCPAKLGGDTPGDRGGHAGVTAAVAVLLEATCGHVLLTRRATTLRHFPNVWVPPGGHLEPGEELVAAGLRELAEETGLHLEPGTFSWHLLGLWESLFPPSLSWGPPRCHHIVTYLGLRSAEPRQRLQVHLTHQEVLLELQLPEGLQRPRPRRGSQPAVPVTGAAEPGAGAELALLQRQHGLVQEELSRCRQLCQERAQEAAALESRLRDSERERSRLERELQEARGAPAAAPRGRRAAEPRRRSLPAGDALYLSFTPPQLSHASSPAAVPFHAPAFPGSRDELEFRGTDPERLREGEDTLDVLLEDEGGLGGRHSPPASPRGGSLVFGGVDPTLVSRFYFVNPEFFHRFPEDAGYSRGGGEQPGAEGGRRGQLGTPAAPPAPHDSPPGHAGGWIQLWGALGKAGWGRCYSHGSLMGILGGSCRPLPYSSPGGTGVTACPSSSRWDLFIYLDVLGCGRRGGHGHLPFLGQQ</sequence>
<dbReference type="GO" id="GO:0005777">
    <property type="term" value="C:peroxisome"/>
    <property type="evidence" value="ECO:0007669"/>
    <property type="project" value="TreeGrafter"/>
</dbReference>
<comment type="function">
    <text evidence="10">Acts as a decapping enzyme capable of hydrolyzing monomethylated capped RNAs (in vitro). Hydrolyzes monomethylated capped RNA after alpha and beta phosphates to form N(7)-methyl-GDP. Shows low activity towards unmethylated capped RNA.</text>
</comment>
<evidence type="ECO:0000313" key="15">
    <source>
        <dbReference type="Ensembl" id="ENSJHYP00000011670.1"/>
    </source>
</evidence>
<reference evidence="15" key="2">
    <citation type="submission" date="2025-09" db="UniProtKB">
        <authorList>
            <consortium name="Ensembl"/>
        </authorList>
    </citation>
    <scope>IDENTIFICATION</scope>
</reference>
<keyword evidence="16" id="KW-1185">Reference proteome</keyword>
<feature type="compositionally biased region" description="Basic and acidic residues" evidence="13">
    <location>
        <begin position="268"/>
        <end position="286"/>
    </location>
</feature>
<dbReference type="GO" id="GO:0019677">
    <property type="term" value="P:NAD+ catabolic process"/>
    <property type="evidence" value="ECO:0007669"/>
    <property type="project" value="TreeGrafter"/>
</dbReference>
<protein>
    <recommendedName>
        <fullName evidence="11">m7GpppN-mRNA hydrolase NUDT17</fullName>
        <ecNumber evidence="8">3.6.1.62</ecNumber>
    </recommendedName>
    <alternativeName>
        <fullName evidence="12">Nucleoside diphosphate-linked moiety X motif 17</fullName>
    </alternativeName>
</protein>
<dbReference type="GO" id="GO:0140933">
    <property type="term" value="F:5'-(N(7)-methylguanosine 5'-triphospho)-[mRNA] hydrolase activity"/>
    <property type="evidence" value="ECO:0007669"/>
    <property type="project" value="UniProtKB-EC"/>
</dbReference>
<evidence type="ECO:0000256" key="10">
    <source>
        <dbReference type="ARBA" id="ARBA00093415"/>
    </source>
</evidence>
<evidence type="ECO:0000313" key="16">
    <source>
        <dbReference type="Proteomes" id="UP000694408"/>
    </source>
</evidence>
<reference evidence="15" key="1">
    <citation type="submission" date="2025-08" db="UniProtKB">
        <authorList>
            <consortium name="Ensembl"/>
        </authorList>
    </citation>
    <scope>IDENTIFICATION</scope>
</reference>
<evidence type="ECO:0000259" key="14">
    <source>
        <dbReference type="PROSITE" id="PS51462"/>
    </source>
</evidence>
<organism evidence="15 16">
    <name type="scientific">Junco hyemalis</name>
    <name type="common">Dark-eyed junco</name>
    <dbReference type="NCBI Taxonomy" id="40217"/>
    <lineage>
        <taxon>Eukaryota</taxon>
        <taxon>Metazoa</taxon>
        <taxon>Chordata</taxon>
        <taxon>Craniata</taxon>
        <taxon>Vertebrata</taxon>
        <taxon>Euteleostomi</taxon>
        <taxon>Archelosauria</taxon>
        <taxon>Archosauria</taxon>
        <taxon>Dinosauria</taxon>
        <taxon>Saurischia</taxon>
        <taxon>Theropoda</taxon>
        <taxon>Coelurosauria</taxon>
        <taxon>Aves</taxon>
        <taxon>Neognathae</taxon>
        <taxon>Neoaves</taxon>
        <taxon>Telluraves</taxon>
        <taxon>Australaves</taxon>
        <taxon>Passeriformes</taxon>
        <taxon>Passerellidae</taxon>
        <taxon>Junco</taxon>
    </lineage>
</organism>
<feature type="region of interest" description="Disordered" evidence="13">
    <location>
        <begin position="208"/>
        <end position="227"/>
    </location>
</feature>
<dbReference type="AlphaFoldDB" id="A0A8C5J3V0"/>
<dbReference type="GO" id="GO:0005829">
    <property type="term" value="C:cytosol"/>
    <property type="evidence" value="ECO:0007669"/>
    <property type="project" value="TreeGrafter"/>
</dbReference>
<dbReference type="InterPro" id="IPR015797">
    <property type="entry name" value="NUDIX_hydrolase-like_dom_sf"/>
</dbReference>
<dbReference type="EC" id="3.6.1.62" evidence="8"/>
<comment type="similarity">
    <text evidence="3">Belongs to the Nudix hydrolase family.</text>
</comment>
<keyword evidence="7" id="KW-0464">Manganese</keyword>
<feature type="region of interest" description="Disordered" evidence="13">
    <location>
        <begin position="414"/>
        <end position="452"/>
    </location>
</feature>
<dbReference type="PANTHER" id="PTHR42904:SF1">
    <property type="entry name" value="NUCLEOSIDE DIPHOSPHATE-LINKED MOIETY X MOTIF 17"/>
    <property type="match status" value="1"/>
</dbReference>
<evidence type="ECO:0000256" key="3">
    <source>
        <dbReference type="ARBA" id="ARBA00005582"/>
    </source>
</evidence>
<dbReference type="InterPro" id="IPR050241">
    <property type="entry name" value="NAD-cap_RNA_hydrolase_NudC"/>
</dbReference>
<dbReference type="Pfam" id="PF00293">
    <property type="entry name" value="NUDIX"/>
    <property type="match status" value="1"/>
</dbReference>
<evidence type="ECO:0000256" key="11">
    <source>
        <dbReference type="ARBA" id="ARBA00093621"/>
    </source>
</evidence>
<feature type="region of interest" description="Disordered" evidence="13">
    <location>
        <begin position="267"/>
        <end position="306"/>
    </location>
</feature>
<dbReference type="Gene3D" id="3.90.79.10">
    <property type="entry name" value="Nucleoside Triphosphate Pyrophosphohydrolase"/>
    <property type="match status" value="1"/>
</dbReference>
<evidence type="ECO:0000256" key="13">
    <source>
        <dbReference type="SAM" id="MobiDB-lite"/>
    </source>
</evidence>
<evidence type="ECO:0000256" key="7">
    <source>
        <dbReference type="ARBA" id="ARBA00023211"/>
    </source>
</evidence>
<proteinExistence type="inferred from homology"/>
<comment type="cofactor">
    <cofactor evidence="1">
        <name>Mn(2+)</name>
        <dbReference type="ChEBI" id="CHEBI:29035"/>
    </cofactor>
</comment>
<accession>A0A8C5J3V0</accession>
<evidence type="ECO:0000256" key="2">
    <source>
        <dbReference type="ARBA" id="ARBA00001946"/>
    </source>
</evidence>
<dbReference type="Proteomes" id="UP000694408">
    <property type="component" value="Unplaced"/>
</dbReference>
<feature type="compositionally biased region" description="Gly residues" evidence="13">
    <location>
        <begin position="419"/>
        <end position="429"/>
    </location>
</feature>
<keyword evidence="5" id="KW-0378">Hydrolase</keyword>
<dbReference type="CDD" id="cd04694">
    <property type="entry name" value="NUDIX_Nudt17"/>
    <property type="match status" value="1"/>
</dbReference>
<evidence type="ECO:0000256" key="4">
    <source>
        <dbReference type="ARBA" id="ARBA00022723"/>
    </source>
</evidence>
<dbReference type="InterPro" id="IPR000086">
    <property type="entry name" value="NUDIX_hydrolase_dom"/>
</dbReference>
<evidence type="ECO:0000256" key="9">
    <source>
        <dbReference type="ARBA" id="ARBA00093205"/>
    </source>
</evidence>
<comment type="cofactor">
    <cofactor evidence="2">
        <name>Mg(2+)</name>
        <dbReference type="ChEBI" id="CHEBI:18420"/>
    </cofactor>
</comment>